<gene>
    <name evidence="8" type="ORF">BCR41DRAFT_366399</name>
</gene>
<keyword evidence="6" id="KW-0539">Nucleus</keyword>
<evidence type="ECO:0000256" key="2">
    <source>
        <dbReference type="ARBA" id="ARBA00009359"/>
    </source>
</evidence>
<feature type="compositionally biased region" description="Low complexity" evidence="7">
    <location>
        <begin position="84"/>
        <end position="97"/>
    </location>
</feature>
<feature type="compositionally biased region" description="Basic residues" evidence="7">
    <location>
        <begin position="16"/>
        <end position="25"/>
    </location>
</feature>
<dbReference type="GO" id="GO:0051382">
    <property type="term" value="P:kinetochore assembly"/>
    <property type="evidence" value="ECO:0007669"/>
    <property type="project" value="InterPro"/>
</dbReference>
<dbReference type="InterPro" id="IPR018552">
    <property type="entry name" value="CENP-X"/>
</dbReference>
<evidence type="ECO:0008006" key="10">
    <source>
        <dbReference type="Google" id="ProtNLM"/>
    </source>
</evidence>
<evidence type="ECO:0000256" key="3">
    <source>
        <dbReference type="ARBA" id="ARBA00022763"/>
    </source>
</evidence>
<dbReference type="GO" id="GO:0031297">
    <property type="term" value="P:replication fork processing"/>
    <property type="evidence" value="ECO:0007669"/>
    <property type="project" value="TreeGrafter"/>
</dbReference>
<comment type="subcellular location">
    <subcellularLocation>
        <location evidence="1">Nucleus</location>
    </subcellularLocation>
</comment>
<dbReference type="GO" id="GO:0003677">
    <property type="term" value="F:DNA binding"/>
    <property type="evidence" value="ECO:0007669"/>
    <property type="project" value="UniProtKB-KW"/>
</dbReference>
<feature type="region of interest" description="Disordered" evidence="7">
    <location>
        <begin position="1"/>
        <end position="110"/>
    </location>
</feature>
<dbReference type="CDD" id="cd22921">
    <property type="entry name" value="HFD_CENP-X"/>
    <property type="match status" value="1"/>
</dbReference>
<organism evidence="8 9">
    <name type="scientific">Lobosporangium transversale</name>
    <dbReference type="NCBI Taxonomy" id="64571"/>
    <lineage>
        <taxon>Eukaryota</taxon>
        <taxon>Fungi</taxon>
        <taxon>Fungi incertae sedis</taxon>
        <taxon>Mucoromycota</taxon>
        <taxon>Mortierellomycotina</taxon>
        <taxon>Mortierellomycetes</taxon>
        <taxon>Mortierellales</taxon>
        <taxon>Mortierellaceae</taxon>
        <taxon>Lobosporangium</taxon>
    </lineage>
</organism>
<accession>A0A1Y2H256</accession>
<sequence length="192" mass="21502">MAQAKAQAAAAAAAANRRRLQKKRPAREAIDDEDEEEEEFLEKNDIVEIDEDDDLWTNLRGEEAVSRSHSHGSRSSTVAKTNGAGSSRTAALLSALAPRDDDEDQQDEIDAPTFRPETMHAIFKGVWTDSGTRSSKEALQLSAEYLRLFTIEALHRTAAYQRDQEDEELRNDEILIELDSLEAITPQLVMDF</sequence>
<dbReference type="OrthoDB" id="2500381at2759"/>
<keyword evidence="4" id="KW-0238">DNA-binding</keyword>
<dbReference type="AlphaFoldDB" id="A0A1Y2H256"/>
<dbReference type="GeneID" id="33568059"/>
<dbReference type="PANTHER" id="PTHR28680:SF1">
    <property type="entry name" value="CENTROMERE PROTEIN X"/>
    <property type="match status" value="1"/>
</dbReference>
<feature type="compositionally biased region" description="Acidic residues" evidence="7">
    <location>
        <begin position="30"/>
        <end position="40"/>
    </location>
</feature>
<name>A0A1Y2H256_9FUNG</name>
<dbReference type="STRING" id="64571.A0A1Y2H256"/>
<dbReference type="EMBL" id="MCFF01000001">
    <property type="protein sequence ID" value="ORZ28650.1"/>
    <property type="molecule type" value="Genomic_DNA"/>
</dbReference>
<evidence type="ECO:0000256" key="1">
    <source>
        <dbReference type="ARBA" id="ARBA00004123"/>
    </source>
</evidence>
<proteinExistence type="inferred from homology"/>
<dbReference type="GO" id="GO:0000712">
    <property type="term" value="P:resolution of meiotic recombination intermediates"/>
    <property type="evidence" value="ECO:0007669"/>
    <property type="project" value="TreeGrafter"/>
</dbReference>
<dbReference type="RefSeq" id="XP_021886323.1">
    <property type="nucleotide sequence ID" value="XM_022026216.1"/>
</dbReference>
<dbReference type="InParanoid" id="A0A1Y2H256"/>
<dbReference type="GO" id="GO:0071821">
    <property type="term" value="C:FANCM-MHF complex"/>
    <property type="evidence" value="ECO:0007669"/>
    <property type="project" value="TreeGrafter"/>
</dbReference>
<evidence type="ECO:0000256" key="4">
    <source>
        <dbReference type="ARBA" id="ARBA00023125"/>
    </source>
</evidence>
<evidence type="ECO:0000313" key="8">
    <source>
        <dbReference type="EMBL" id="ORZ28650.1"/>
    </source>
</evidence>
<dbReference type="Gene3D" id="6.10.130.30">
    <property type="match status" value="1"/>
</dbReference>
<evidence type="ECO:0000256" key="6">
    <source>
        <dbReference type="ARBA" id="ARBA00023242"/>
    </source>
</evidence>
<keyword evidence="5" id="KW-0234">DNA repair</keyword>
<dbReference type="PANTHER" id="PTHR28680">
    <property type="entry name" value="CENTROMERE PROTEIN X"/>
    <property type="match status" value="1"/>
</dbReference>
<comment type="caution">
    <text evidence="8">The sequence shown here is derived from an EMBL/GenBank/DDBJ whole genome shotgun (WGS) entry which is preliminary data.</text>
</comment>
<keyword evidence="9" id="KW-1185">Reference proteome</keyword>
<evidence type="ECO:0000313" key="9">
    <source>
        <dbReference type="Proteomes" id="UP000193648"/>
    </source>
</evidence>
<evidence type="ECO:0000256" key="5">
    <source>
        <dbReference type="ARBA" id="ARBA00023204"/>
    </source>
</evidence>
<evidence type="ECO:0000256" key="7">
    <source>
        <dbReference type="SAM" id="MobiDB-lite"/>
    </source>
</evidence>
<dbReference type="GO" id="GO:0006281">
    <property type="term" value="P:DNA repair"/>
    <property type="evidence" value="ECO:0007669"/>
    <property type="project" value="UniProtKB-KW"/>
</dbReference>
<reference evidence="8 9" key="1">
    <citation type="submission" date="2016-07" db="EMBL/GenBank/DDBJ databases">
        <title>Pervasive Adenine N6-methylation of Active Genes in Fungi.</title>
        <authorList>
            <consortium name="DOE Joint Genome Institute"/>
            <person name="Mondo S.J."/>
            <person name="Dannebaum R.O."/>
            <person name="Kuo R.C."/>
            <person name="Labutti K."/>
            <person name="Haridas S."/>
            <person name="Kuo A."/>
            <person name="Salamov A."/>
            <person name="Ahrendt S.R."/>
            <person name="Lipzen A."/>
            <person name="Sullivan W."/>
            <person name="Andreopoulos W.B."/>
            <person name="Clum A."/>
            <person name="Lindquist E."/>
            <person name="Daum C."/>
            <person name="Ramamoorthy G.K."/>
            <person name="Gryganskyi A."/>
            <person name="Culley D."/>
            <person name="Magnuson J.K."/>
            <person name="James T.Y."/>
            <person name="O'Malley M.A."/>
            <person name="Stajich J.E."/>
            <person name="Spatafora J.W."/>
            <person name="Visel A."/>
            <person name="Grigoriev I.V."/>
        </authorList>
    </citation>
    <scope>NUCLEOTIDE SEQUENCE [LARGE SCALE GENOMIC DNA]</scope>
    <source>
        <strain evidence="8 9">NRRL 3116</strain>
    </source>
</reference>
<comment type="similarity">
    <text evidence="2">Belongs to the CENP-X/MHF2 family.</text>
</comment>
<feature type="compositionally biased region" description="Low complexity" evidence="7">
    <location>
        <begin position="1"/>
        <end position="15"/>
    </location>
</feature>
<dbReference type="Proteomes" id="UP000193648">
    <property type="component" value="Unassembled WGS sequence"/>
</dbReference>
<keyword evidence="3" id="KW-0227">DNA damage</keyword>
<dbReference type="Pfam" id="PF09415">
    <property type="entry name" value="CENP-X"/>
    <property type="match status" value="1"/>
</dbReference>
<feature type="compositionally biased region" description="Acidic residues" evidence="7">
    <location>
        <begin position="100"/>
        <end position="110"/>
    </location>
</feature>
<protein>
    <recommendedName>
        <fullName evidence="10">CENP-S associating centromere protein X-domain-containing protein</fullName>
    </recommendedName>
</protein>